<protein>
    <submittedName>
        <fullName evidence="4">Cilia- and flagella-associated protein 251-like</fullName>
    </submittedName>
</protein>
<reference evidence="4" key="2">
    <citation type="submission" date="2025-08" db="UniProtKB">
        <authorList>
            <consortium name="RefSeq"/>
        </authorList>
    </citation>
    <scope>IDENTIFICATION</scope>
    <source>
        <tissue evidence="4">Young leaves</tissue>
    </source>
</reference>
<keyword evidence="2" id="KW-0812">Transmembrane</keyword>
<evidence type="ECO:0000256" key="1">
    <source>
        <dbReference type="SAM" id="MobiDB-lite"/>
    </source>
</evidence>
<feature type="compositionally biased region" description="Acidic residues" evidence="1">
    <location>
        <begin position="141"/>
        <end position="151"/>
    </location>
</feature>
<name>A0A8B7BY31_PHODC</name>
<feature type="region of interest" description="Disordered" evidence="1">
    <location>
        <begin position="235"/>
        <end position="277"/>
    </location>
</feature>
<feature type="compositionally biased region" description="Acidic residues" evidence="1">
    <location>
        <begin position="13"/>
        <end position="27"/>
    </location>
</feature>
<evidence type="ECO:0000313" key="3">
    <source>
        <dbReference type="Proteomes" id="UP000228380"/>
    </source>
</evidence>
<dbReference type="PANTHER" id="PTHR37198">
    <property type="entry name" value="NUCLEOLIN"/>
    <property type="match status" value="1"/>
</dbReference>
<sequence length="349" mass="38300">MEPDLVPSSQDDAKDDEDEEQNEEDEAGGGGGGGKGRWSGVGSAMLGLGKKAAIAGAALTSAPVVVPPLFLFSALGLAFSVPFGIFFAGVACTDKLMQALLPPPSPRSQEQEEEEVDVLAEEREKKEVIEEEEKEVAGEKEVEEEEEEKEVEGEKEGTEVEEKEEVKEEQREVEEEKREEEGRRLTENEEENEAEKGEEVVMRWEGEGGRVIEREEQAMSARPFQAEIESSRLSSAYASAVEDQSAVETTDEAKSECSAEHGPEAKAGAAVERPSDDEGIYSEEKIWEQISALQTIVGYKSALRSSCVEELRALYLFTGVEPPASLKDPFDPLEVNDKLCFLKYLVGLE</sequence>
<feature type="compositionally biased region" description="Basic and acidic residues" evidence="1">
    <location>
        <begin position="251"/>
        <end position="264"/>
    </location>
</feature>
<dbReference type="Proteomes" id="UP000228380">
    <property type="component" value="Chromosome 9"/>
</dbReference>
<gene>
    <name evidence="4" type="primary">LOC103705728</name>
</gene>
<feature type="region of interest" description="Disordered" evidence="1">
    <location>
        <begin position="102"/>
        <end position="202"/>
    </location>
</feature>
<feature type="transmembrane region" description="Helical" evidence="2">
    <location>
        <begin position="69"/>
        <end position="92"/>
    </location>
</feature>
<evidence type="ECO:0000256" key="2">
    <source>
        <dbReference type="SAM" id="Phobius"/>
    </source>
</evidence>
<feature type="compositionally biased region" description="Gly residues" evidence="1">
    <location>
        <begin position="28"/>
        <end position="38"/>
    </location>
</feature>
<keyword evidence="2" id="KW-1133">Transmembrane helix</keyword>
<evidence type="ECO:0000313" key="4">
    <source>
        <dbReference type="RefSeq" id="XP_008787783.2"/>
    </source>
</evidence>
<dbReference type="RefSeq" id="XP_008787783.2">
    <property type="nucleotide sequence ID" value="XM_008789561.4"/>
</dbReference>
<dbReference type="KEGG" id="pda:103705728"/>
<keyword evidence="2" id="KW-0472">Membrane</keyword>
<accession>A0A8B7BY31</accession>
<dbReference type="OrthoDB" id="1933309at2759"/>
<dbReference type="GeneID" id="103705728"/>
<dbReference type="AlphaFoldDB" id="A0A8B7BY31"/>
<organism evidence="3 4">
    <name type="scientific">Phoenix dactylifera</name>
    <name type="common">Date palm</name>
    <dbReference type="NCBI Taxonomy" id="42345"/>
    <lineage>
        <taxon>Eukaryota</taxon>
        <taxon>Viridiplantae</taxon>
        <taxon>Streptophyta</taxon>
        <taxon>Embryophyta</taxon>
        <taxon>Tracheophyta</taxon>
        <taxon>Spermatophyta</taxon>
        <taxon>Magnoliopsida</taxon>
        <taxon>Liliopsida</taxon>
        <taxon>Arecaceae</taxon>
        <taxon>Coryphoideae</taxon>
        <taxon>Phoeniceae</taxon>
        <taxon>Phoenix</taxon>
    </lineage>
</organism>
<keyword evidence="3" id="KW-1185">Reference proteome</keyword>
<proteinExistence type="predicted"/>
<feature type="compositionally biased region" description="Basic and acidic residues" evidence="1">
    <location>
        <begin position="152"/>
        <end position="187"/>
    </location>
</feature>
<reference evidence="3" key="1">
    <citation type="journal article" date="2019" name="Nat. Commun.">
        <title>Genome-wide association mapping of date palm fruit traits.</title>
        <authorList>
            <person name="Hazzouri K.M."/>
            <person name="Gros-Balthazard M."/>
            <person name="Flowers J.M."/>
            <person name="Copetti D."/>
            <person name="Lemansour A."/>
            <person name="Lebrun M."/>
            <person name="Masmoudi K."/>
            <person name="Ferrand S."/>
            <person name="Dhar M.I."/>
            <person name="Fresquez Z.A."/>
            <person name="Rosas U."/>
            <person name="Zhang J."/>
            <person name="Talag J."/>
            <person name="Lee S."/>
            <person name="Kudrna D."/>
            <person name="Powell R.F."/>
            <person name="Leitch I.J."/>
            <person name="Krueger R.R."/>
            <person name="Wing R.A."/>
            <person name="Amiri K.M.A."/>
            <person name="Purugganan M.D."/>
        </authorList>
    </citation>
    <scope>NUCLEOTIDE SEQUENCE [LARGE SCALE GENOMIC DNA]</scope>
    <source>
        <strain evidence="3">cv. Khalas</strain>
    </source>
</reference>
<feature type="region of interest" description="Disordered" evidence="1">
    <location>
        <begin position="1"/>
        <end position="38"/>
    </location>
</feature>
<dbReference type="PANTHER" id="PTHR37198:SF1">
    <property type="entry name" value="NUCLEOLIN"/>
    <property type="match status" value="1"/>
</dbReference>